<comment type="caution">
    <text evidence="1">The sequence shown here is derived from an EMBL/GenBank/DDBJ whole genome shotgun (WGS) entry which is preliminary data.</text>
</comment>
<reference evidence="1" key="1">
    <citation type="submission" date="2021-01" db="EMBL/GenBank/DDBJ databases">
        <title>Whole genome shotgun sequence of Actinoplanes capillaceus NBRC 16408.</title>
        <authorList>
            <person name="Komaki H."/>
            <person name="Tamura T."/>
        </authorList>
    </citation>
    <scope>NUCLEOTIDE SEQUENCE [LARGE SCALE GENOMIC DNA]</scope>
    <source>
        <strain evidence="1">NBRC 16408</strain>
    </source>
</reference>
<proteinExistence type="predicted"/>
<gene>
    <name evidence="1" type="ORF">Aca07nite_84400</name>
</gene>
<organism evidence="1">
    <name type="scientific">Actinoplanes campanulatus</name>
    <dbReference type="NCBI Taxonomy" id="113559"/>
    <lineage>
        <taxon>Bacteria</taxon>
        <taxon>Bacillati</taxon>
        <taxon>Actinomycetota</taxon>
        <taxon>Actinomycetes</taxon>
        <taxon>Micromonosporales</taxon>
        <taxon>Micromonosporaceae</taxon>
        <taxon>Actinoplanes</taxon>
    </lineage>
</organism>
<protein>
    <submittedName>
        <fullName evidence="1">Uncharacterized protein</fullName>
    </submittedName>
</protein>
<accession>A0ABQ3WYF4</accession>
<dbReference type="RefSeq" id="WP_204301138.1">
    <property type="nucleotide sequence ID" value="NZ_BAAAGQ010000057.1"/>
</dbReference>
<sequence>MTPRYLTGRASRDDGRWHGDYGPHHALTWAQAQQSLLRQLDLPTTRQLPVVNPDVYLHADDGDGDYLTCPSCHEPITMLADGDRLGSLIAEVTAHRCGPATTA</sequence>
<dbReference type="EMBL" id="BOMF01000172">
    <property type="protein sequence ID" value="GID51165.1"/>
    <property type="molecule type" value="Genomic_DNA"/>
</dbReference>
<evidence type="ECO:0000313" key="1">
    <source>
        <dbReference type="EMBL" id="GID51165.1"/>
    </source>
</evidence>
<name>A0ABQ3WYF4_9ACTN</name>